<dbReference type="HOGENOM" id="CLU_2623265_0_0_1"/>
<accession>U9SHD2</accession>
<gene>
    <name evidence="1" type="ORF">GLOINDRAFT_13776</name>
</gene>
<reference evidence="1" key="1">
    <citation type="submission" date="2013-07" db="EMBL/GenBank/DDBJ databases">
        <title>The genome of an arbuscular mycorrhizal fungus provides insights into the evolution of the oldest plant symbiosis.</title>
        <authorList>
            <consortium name="DOE Joint Genome Institute"/>
            <person name="Tisserant E."/>
            <person name="Malbreil M."/>
            <person name="Kuo A."/>
            <person name="Kohler A."/>
            <person name="Symeonidi A."/>
            <person name="Balestrini R."/>
            <person name="Charron P."/>
            <person name="Duensing N."/>
            <person name="Frei-dit-Frey N."/>
            <person name="Gianinazzi-Pearson V."/>
            <person name="Gilbert B."/>
            <person name="Handa Y."/>
            <person name="Hijri M."/>
            <person name="Kaul R."/>
            <person name="Kawaguchi M."/>
            <person name="Krajinski F."/>
            <person name="Lammers P."/>
            <person name="Lapierre D."/>
            <person name="Masclaux F.G."/>
            <person name="Murat C."/>
            <person name="Morin E."/>
            <person name="Ndikumana S."/>
            <person name="Pagni M."/>
            <person name="Petitpierre D."/>
            <person name="Requena N."/>
            <person name="Rosikiewicz P."/>
            <person name="Riley R."/>
            <person name="Saito K."/>
            <person name="San Clemente H."/>
            <person name="Shapiro H."/>
            <person name="van Tuinen D."/>
            <person name="Becard G."/>
            <person name="Bonfante P."/>
            <person name="Paszkowski U."/>
            <person name="Shachar-Hill Y."/>
            <person name="Young J.P."/>
            <person name="Sanders I.R."/>
            <person name="Henrissat B."/>
            <person name="Rensing S.A."/>
            <person name="Grigoriev I.V."/>
            <person name="Corradi N."/>
            <person name="Roux C."/>
            <person name="Martin F."/>
        </authorList>
    </citation>
    <scope>NUCLEOTIDE SEQUENCE</scope>
    <source>
        <strain evidence="1">DAOM 197198</strain>
    </source>
</reference>
<proteinExistence type="predicted"/>
<protein>
    <submittedName>
        <fullName evidence="1">Uncharacterized protein</fullName>
    </submittedName>
</protein>
<sequence length="78" mass="9403">MKHTNNWLKWEKVHIPTNVRAAKERKRIYYKESSSPLNKYSTQLKDLCKTNIESSNSEIETEIDREIIINMQVFKYLK</sequence>
<name>U9SHD2_RHIID</name>
<dbReference type="AlphaFoldDB" id="U9SHD2"/>
<organism evidence="1">
    <name type="scientific">Rhizophagus irregularis (strain DAOM 181602 / DAOM 197198 / MUCL 43194)</name>
    <name type="common">Arbuscular mycorrhizal fungus</name>
    <name type="synonym">Glomus intraradices</name>
    <dbReference type="NCBI Taxonomy" id="747089"/>
    <lineage>
        <taxon>Eukaryota</taxon>
        <taxon>Fungi</taxon>
        <taxon>Fungi incertae sedis</taxon>
        <taxon>Mucoromycota</taxon>
        <taxon>Glomeromycotina</taxon>
        <taxon>Glomeromycetes</taxon>
        <taxon>Glomerales</taxon>
        <taxon>Glomeraceae</taxon>
        <taxon>Rhizophagus</taxon>
    </lineage>
</organism>
<dbReference type="EMBL" id="KI301360">
    <property type="protein sequence ID" value="ERZ95303.1"/>
    <property type="molecule type" value="Genomic_DNA"/>
</dbReference>
<evidence type="ECO:0000313" key="1">
    <source>
        <dbReference type="EMBL" id="ERZ95303.1"/>
    </source>
</evidence>